<dbReference type="Proteomes" id="UP001177021">
    <property type="component" value="Unassembled WGS sequence"/>
</dbReference>
<protein>
    <submittedName>
        <fullName evidence="1">Uncharacterized protein</fullName>
    </submittedName>
</protein>
<gene>
    <name evidence="1" type="ORF">MILVUS5_LOCUS25898</name>
</gene>
<comment type="caution">
    <text evidence="1">The sequence shown here is derived from an EMBL/GenBank/DDBJ whole genome shotgun (WGS) entry which is preliminary data.</text>
</comment>
<accession>A0ACB0KX69</accession>
<proteinExistence type="predicted"/>
<reference evidence="1" key="1">
    <citation type="submission" date="2023-10" db="EMBL/GenBank/DDBJ databases">
        <authorList>
            <person name="Rodriguez Cubillos JULIANA M."/>
            <person name="De Vega J."/>
        </authorList>
    </citation>
    <scope>NUCLEOTIDE SEQUENCE</scope>
</reference>
<evidence type="ECO:0000313" key="1">
    <source>
        <dbReference type="EMBL" id="CAJ2659822.1"/>
    </source>
</evidence>
<name>A0ACB0KX69_TRIPR</name>
<sequence length="926" mass="104933">MIMKSLPLILFFLFTFFSFNPLFSLASKPSYKDHCGSIIPETPPTIKLKSNSFPLSDKNTGDYIGGDSIINVDVSWNKFSLYFPPRNTYATSHPHIFKIAATISFRSTIDDSHFQRGYLTFKLDGFWSQSSGNVCMVGKSKGVSKKGDSLNLDVVFKLNNVFNSSNITSLISGSLESLSSEKGDEKNHYFEPISLMMFSKANYNYSLDSKEVENEFSFDSDDDEEGLSLNFDSMSFCSYPLSRAIKRLQLEYTDECNSSKNCAIISGSSSDQLPSQISLKAIECSPHAKKHRIRVLVEFSNSVDYYWNRHNQSFKTKTKLIGEGWWDEKKNMLCLVLCHFTGKSTSTSSSLDGTRVGDCSIRLRLRFPSIWSIENTSSVDGQIWSNKSDSDQNYFKMITFKNDYDDYLGVGGQDLKYEYSQLEKVKQSCSTQKVVENKGESYPDAYSYDMRFDMSVRESKKKVAWGSSSPLFVDDQYQSSSFVSFSRSEFDTGILNNINGGLFNISYKISLSAMSSSPFDKNSLFNMSYYYSVKILAEGVYDSRDGTLCMVGCRDLVSNNGTSTTATTKHSLDCDILMKFQFPSLDTKGKSHIKGSIESTRQKSDPLYFNQLEVSAVAYYIQEARRNVCRLDIEVIMALVSTTLACVFIGLQLHHVKRNPNVLPFISIFMMSILTLGHMIPLVLNFEALLARNPNDKAFVLGYVEKWLEVNEISVRLITMVAFLLQFRLLYITWSSRKTNESGNNLWIAEKKASYVTFPLYAAGLLIALLLKLKKDRDSVTSAYHGYQQHDSSWENIKSYGGLVLDGFLVPQVILNLFSNMNENVLSFSFYFGTTFVRLLPHAYDLYRTHNYADEDSNSYYYADPSQDFYSTSWDIFIPLVGIVFAIIIYLQQRFGAQCVLPLKFKGSKGYAKVPESEGEVETTNL</sequence>
<keyword evidence="2" id="KW-1185">Reference proteome</keyword>
<evidence type="ECO:0000313" key="2">
    <source>
        <dbReference type="Proteomes" id="UP001177021"/>
    </source>
</evidence>
<dbReference type="EMBL" id="CASHSV030000311">
    <property type="protein sequence ID" value="CAJ2659822.1"/>
    <property type="molecule type" value="Genomic_DNA"/>
</dbReference>
<organism evidence="1 2">
    <name type="scientific">Trifolium pratense</name>
    <name type="common">Red clover</name>
    <dbReference type="NCBI Taxonomy" id="57577"/>
    <lineage>
        <taxon>Eukaryota</taxon>
        <taxon>Viridiplantae</taxon>
        <taxon>Streptophyta</taxon>
        <taxon>Embryophyta</taxon>
        <taxon>Tracheophyta</taxon>
        <taxon>Spermatophyta</taxon>
        <taxon>Magnoliopsida</taxon>
        <taxon>eudicotyledons</taxon>
        <taxon>Gunneridae</taxon>
        <taxon>Pentapetalae</taxon>
        <taxon>rosids</taxon>
        <taxon>fabids</taxon>
        <taxon>Fabales</taxon>
        <taxon>Fabaceae</taxon>
        <taxon>Papilionoideae</taxon>
        <taxon>50 kb inversion clade</taxon>
        <taxon>NPAAA clade</taxon>
        <taxon>Hologalegina</taxon>
        <taxon>IRL clade</taxon>
        <taxon>Trifolieae</taxon>
        <taxon>Trifolium</taxon>
    </lineage>
</organism>